<gene>
    <name evidence="2" type="ORF">CBYS24578_00002325</name>
</gene>
<evidence type="ECO:0000313" key="3">
    <source>
        <dbReference type="Proteomes" id="UP000754883"/>
    </source>
</evidence>
<proteinExistence type="predicted"/>
<dbReference type="OrthoDB" id="10354822at2759"/>
<name>A0A9N9YB95_9HYPO</name>
<keyword evidence="3" id="KW-1185">Reference proteome</keyword>
<feature type="region of interest" description="Disordered" evidence="1">
    <location>
        <begin position="1"/>
        <end position="26"/>
    </location>
</feature>
<dbReference type="Proteomes" id="UP000754883">
    <property type="component" value="Unassembled WGS sequence"/>
</dbReference>
<evidence type="ECO:0000256" key="1">
    <source>
        <dbReference type="SAM" id="MobiDB-lite"/>
    </source>
</evidence>
<evidence type="ECO:0000313" key="2">
    <source>
        <dbReference type="EMBL" id="CAG9999207.1"/>
    </source>
</evidence>
<comment type="caution">
    <text evidence="2">The sequence shown here is derived from an EMBL/GenBank/DDBJ whole genome shotgun (WGS) entry which is preliminary data.</text>
</comment>
<reference evidence="2" key="1">
    <citation type="submission" date="2021-10" db="EMBL/GenBank/DDBJ databases">
        <authorList>
            <person name="Piombo E."/>
        </authorList>
    </citation>
    <scope>NUCLEOTIDE SEQUENCE</scope>
</reference>
<organism evidence="2 3">
    <name type="scientific">Clonostachys byssicola</name>
    <dbReference type="NCBI Taxonomy" id="160290"/>
    <lineage>
        <taxon>Eukaryota</taxon>
        <taxon>Fungi</taxon>
        <taxon>Dikarya</taxon>
        <taxon>Ascomycota</taxon>
        <taxon>Pezizomycotina</taxon>
        <taxon>Sordariomycetes</taxon>
        <taxon>Hypocreomycetidae</taxon>
        <taxon>Hypocreales</taxon>
        <taxon>Bionectriaceae</taxon>
        <taxon>Clonostachys</taxon>
    </lineage>
</organism>
<dbReference type="EMBL" id="CABFNO020001553">
    <property type="protein sequence ID" value="CAG9999207.1"/>
    <property type="molecule type" value="Genomic_DNA"/>
</dbReference>
<protein>
    <submittedName>
        <fullName evidence="2">Uncharacterized protein</fullName>
    </submittedName>
</protein>
<sequence length="95" mass="10566">MDPSNARSGALGTGLEPPAQDESEMGERYLPFDKTCGLWKDCQAHFWRFVKNQTHKLPNCPKSIAILAPAVARDYPITHMILARSTRVNSSHSKA</sequence>
<accession>A0A9N9YB95</accession>
<dbReference type="AlphaFoldDB" id="A0A9N9YB95"/>